<feature type="region of interest" description="Disordered" evidence="1">
    <location>
        <begin position="41"/>
        <end position="63"/>
    </location>
</feature>
<name>A0A6V8PDX6_9ACTN</name>
<accession>A0A6V8PDX6</accession>
<organism evidence="2 3">
    <name type="scientific">Candidatus Hakubella thermalkaliphila</name>
    <dbReference type="NCBI Taxonomy" id="2754717"/>
    <lineage>
        <taxon>Bacteria</taxon>
        <taxon>Bacillati</taxon>
        <taxon>Actinomycetota</taxon>
        <taxon>Actinomycetota incertae sedis</taxon>
        <taxon>Candidatus Hakubellales</taxon>
        <taxon>Candidatus Hakubellaceae</taxon>
        <taxon>Candidatus Hakubella</taxon>
    </lineage>
</organism>
<gene>
    <name evidence="2" type="ORF">HKBW3S33_02432</name>
</gene>
<dbReference type="Proteomes" id="UP000591948">
    <property type="component" value="Unassembled WGS sequence"/>
</dbReference>
<protein>
    <submittedName>
        <fullName evidence="2">Glucose/mannose transport system permease protein</fullName>
    </submittedName>
</protein>
<reference evidence="2 3" key="1">
    <citation type="journal article" date="2020" name="Front. Microbiol.">
        <title>Single-cell genomics of novel Actinobacteria with the Wood-Ljungdahl pathway discovered in a serpentinizing system.</title>
        <authorList>
            <person name="Merino N."/>
            <person name="Kawai M."/>
            <person name="Boyd E.S."/>
            <person name="Colman D.R."/>
            <person name="McGlynn S.E."/>
            <person name="Nealson K.H."/>
            <person name="Kurokawa K."/>
            <person name="Hongoh Y."/>
        </authorList>
    </citation>
    <scope>NUCLEOTIDE SEQUENCE [LARGE SCALE GENOMIC DNA]</scope>
    <source>
        <strain evidence="2 3">S33</strain>
    </source>
</reference>
<evidence type="ECO:0000313" key="3">
    <source>
        <dbReference type="Proteomes" id="UP000591948"/>
    </source>
</evidence>
<feature type="non-terminal residue" evidence="2">
    <location>
        <position position="1"/>
    </location>
</feature>
<feature type="compositionally biased region" description="Polar residues" evidence="1">
    <location>
        <begin position="46"/>
        <end position="63"/>
    </location>
</feature>
<dbReference type="EMBL" id="BLRY01000576">
    <property type="protein sequence ID" value="GFP29016.1"/>
    <property type="molecule type" value="Genomic_DNA"/>
</dbReference>
<sequence>GADTAPTDVPALLMFLTTFRANQFAEGAAIGIKKTVRKNPSPLGLRSSTMARLKPTTRQPAIC</sequence>
<evidence type="ECO:0000313" key="2">
    <source>
        <dbReference type="EMBL" id="GFP29016.1"/>
    </source>
</evidence>
<dbReference type="AlphaFoldDB" id="A0A6V8PDX6"/>
<comment type="caution">
    <text evidence="2">The sequence shown here is derived from an EMBL/GenBank/DDBJ whole genome shotgun (WGS) entry which is preliminary data.</text>
</comment>
<evidence type="ECO:0000256" key="1">
    <source>
        <dbReference type="SAM" id="MobiDB-lite"/>
    </source>
</evidence>
<proteinExistence type="predicted"/>
<keyword evidence="3" id="KW-1185">Reference proteome</keyword>